<dbReference type="Proteomes" id="UP000015102">
    <property type="component" value="Unassembled WGS sequence"/>
</dbReference>
<evidence type="ECO:0000313" key="1">
    <source>
        <dbReference type="EnsemblMetazoa" id="MESCA009193-PA"/>
    </source>
</evidence>
<dbReference type="AlphaFoldDB" id="T1GZ95"/>
<name>T1GZ95_MEGSC</name>
<dbReference type="OMA" id="TEMLEWE"/>
<dbReference type="PANTHER" id="PTHR46455:SF4">
    <property type="entry name" value="GH11294P"/>
    <property type="match status" value="1"/>
</dbReference>
<reference evidence="1" key="2">
    <citation type="submission" date="2015-06" db="UniProtKB">
        <authorList>
            <consortium name="EnsemblMetazoa"/>
        </authorList>
    </citation>
    <scope>IDENTIFICATION</scope>
</reference>
<evidence type="ECO:0000313" key="2">
    <source>
        <dbReference type="Proteomes" id="UP000015102"/>
    </source>
</evidence>
<reference evidence="2" key="1">
    <citation type="submission" date="2013-02" db="EMBL/GenBank/DDBJ databases">
        <authorList>
            <person name="Hughes D."/>
        </authorList>
    </citation>
    <scope>NUCLEOTIDE SEQUENCE</scope>
    <source>
        <strain>Durham</strain>
        <strain evidence="2">NC isolate 2 -- Noor lab</strain>
    </source>
</reference>
<dbReference type="PANTHER" id="PTHR46455">
    <property type="entry name" value="SET AND MYND DOMAIN CONTAINING, ARTHROPOD-SPECIFIC, MEMBER 4, ISOFORM A"/>
    <property type="match status" value="1"/>
</dbReference>
<dbReference type="EnsemblMetazoa" id="MESCA009193-RA">
    <property type="protein sequence ID" value="MESCA009193-PA"/>
    <property type="gene ID" value="MESCA009193"/>
</dbReference>
<organism evidence="1 2">
    <name type="scientific">Megaselia scalaris</name>
    <name type="common">Humpbacked fly</name>
    <name type="synonym">Phora scalaris</name>
    <dbReference type="NCBI Taxonomy" id="36166"/>
    <lineage>
        <taxon>Eukaryota</taxon>
        <taxon>Metazoa</taxon>
        <taxon>Ecdysozoa</taxon>
        <taxon>Arthropoda</taxon>
        <taxon>Hexapoda</taxon>
        <taxon>Insecta</taxon>
        <taxon>Pterygota</taxon>
        <taxon>Neoptera</taxon>
        <taxon>Endopterygota</taxon>
        <taxon>Diptera</taxon>
        <taxon>Brachycera</taxon>
        <taxon>Muscomorpha</taxon>
        <taxon>Platypezoidea</taxon>
        <taxon>Phoridae</taxon>
        <taxon>Megaseliini</taxon>
        <taxon>Megaselia</taxon>
    </lineage>
</organism>
<sequence>MFLAGAFLFSQYNKKFYKKWFGGIWSTMAIKKGTHLSICYSDALWGTAARQSHLQFTKLFKCQCDRCRDVSEFGTNYSALLCTKDGCNGAVLPISTEQWDDKWQCRKCGDTMDKRRVEIIMDRAGQDLRAMPKASINACRKYLEHYGKLLYKNHYLLVEVKIQLVQFIGAAGTLDEGGSIGGSQQEQEQKNSLQLIDSELLELKIRLASEIIQLVEKLAPTEARILGLMCFEMHSGLSEKARRIPLESADASVELLRLSYEYVERTVKYLQYEPSILSEGYILKQAKENREYLKSFMGF</sequence>
<dbReference type="EMBL" id="CAQQ02083641">
    <property type="status" value="NOT_ANNOTATED_CDS"/>
    <property type="molecule type" value="Genomic_DNA"/>
</dbReference>
<protein>
    <submittedName>
        <fullName evidence="1">Uncharacterized protein</fullName>
    </submittedName>
</protein>
<keyword evidence="2" id="KW-1185">Reference proteome</keyword>
<dbReference type="InterPro" id="IPR053010">
    <property type="entry name" value="SET_SmydA-8"/>
</dbReference>
<dbReference type="Gene3D" id="1.25.40.10">
    <property type="entry name" value="Tetratricopeptide repeat domain"/>
    <property type="match status" value="1"/>
</dbReference>
<dbReference type="InterPro" id="IPR011990">
    <property type="entry name" value="TPR-like_helical_dom_sf"/>
</dbReference>
<accession>T1GZ95</accession>
<proteinExistence type="predicted"/>
<dbReference type="HOGENOM" id="CLU_931508_0_0_1"/>
<dbReference type="STRING" id="36166.T1GZ95"/>